<feature type="transmembrane region" description="Helical" evidence="1">
    <location>
        <begin position="6"/>
        <end position="24"/>
    </location>
</feature>
<evidence type="ECO:0008006" key="4">
    <source>
        <dbReference type="Google" id="ProtNLM"/>
    </source>
</evidence>
<evidence type="ECO:0000313" key="2">
    <source>
        <dbReference type="EMBL" id="NFF00753.1"/>
    </source>
</evidence>
<reference evidence="2 3" key="1">
    <citation type="submission" date="2019-04" db="EMBL/GenBank/DDBJ databases">
        <title>Genome sequencing of Clostridium botulinum Groups I-IV and Clostridium butyricum.</title>
        <authorList>
            <person name="Brunt J."/>
            <person name="Van Vliet A.H.M."/>
            <person name="Stringer S.C."/>
            <person name="Carter A.T."/>
            <person name="Peck M.W."/>
        </authorList>
    </citation>
    <scope>NUCLEOTIDE SEQUENCE [LARGE SCALE GENOMIC DNA]</scope>
    <source>
        <strain evidence="2 3">IFR 18/054</strain>
    </source>
</reference>
<protein>
    <recommendedName>
        <fullName evidence="4">Holin-like toxin</fullName>
    </recommendedName>
</protein>
<name>A0A0M0A1N5_CLOBO</name>
<sequence length="35" mass="4178">MKGNILEIMAYIFTFTAIILSSYMQKFMMENKKKI</sequence>
<keyword evidence="1" id="KW-0472">Membrane</keyword>
<comment type="caution">
    <text evidence="2">The sequence shown here is derived from an EMBL/GenBank/DDBJ whole genome shotgun (WGS) entry which is preliminary data.</text>
</comment>
<gene>
    <name evidence="2" type="ORF">FCV25_03030</name>
</gene>
<evidence type="ECO:0000256" key="1">
    <source>
        <dbReference type="SAM" id="Phobius"/>
    </source>
</evidence>
<keyword evidence="1" id="KW-0812">Transmembrane</keyword>
<accession>A0A0M0A1N5</accession>
<organism evidence="2 3">
    <name type="scientific">Clostridium botulinum</name>
    <dbReference type="NCBI Taxonomy" id="1491"/>
    <lineage>
        <taxon>Bacteria</taxon>
        <taxon>Bacillati</taxon>
        <taxon>Bacillota</taxon>
        <taxon>Clostridia</taxon>
        <taxon>Eubacteriales</taxon>
        <taxon>Clostridiaceae</taxon>
        <taxon>Clostridium</taxon>
    </lineage>
</organism>
<dbReference type="AlphaFoldDB" id="A0A0M0A1N5"/>
<keyword evidence="1" id="KW-1133">Transmembrane helix</keyword>
<dbReference type="EMBL" id="SWND01000001">
    <property type="protein sequence ID" value="NFF00753.1"/>
    <property type="molecule type" value="Genomic_DNA"/>
</dbReference>
<proteinExistence type="predicted"/>
<evidence type="ECO:0000313" key="3">
    <source>
        <dbReference type="Proteomes" id="UP000472521"/>
    </source>
</evidence>
<dbReference type="Proteomes" id="UP000472521">
    <property type="component" value="Unassembled WGS sequence"/>
</dbReference>